<dbReference type="Gene3D" id="1.20.1050.10">
    <property type="match status" value="1"/>
</dbReference>
<proteinExistence type="predicted"/>
<evidence type="ECO:0000259" key="2">
    <source>
        <dbReference type="PROSITE" id="PS50405"/>
    </source>
</evidence>
<evidence type="ECO:0000259" key="1">
    <source>
        <dbReference type="PROSITE" id="PS50404"/>
    </source>
</evidence>
<reference evidence="4" key="1">
    <citation type="submission" date="2016-10" db="EMBL/GenBank/DDBJ databases">
        <authorList>
            <person name="Varghese N."/>
            <person name="Submissions S."/>
        </authorList>
    </citation>
    <scope>NUCLEOTIDE SEQUENCE [LARGE SCALE GENOMIC DNA]</scope>
    <source>
        <strain evidence="4">DSM 6150</strain>
    </source>
</reference>
<keyword evidence="4" id="KW-1185">Reference proteome</keyword>
<dbReference type="SUPFAM" id="SSF47616">
    <property type="entry name" value="GST C-terminal domain-like"/>
    <property type="match status" value="1"/>
</dbReference>
<dbReference type="RefSeq" id="WP_091191534.1">
    <property type="nucleotide sequence ID" value="NZ_FOVE01000004.1"/>
</dbReference>
<dbReference type="STRING" id="83765.SAMN05660284_00736"/>
<dbReference type="NCBIfam" id="NF007682">
    <property type="entry name" value="PRK10357.1"/>
    <property type="match status" value="1"/>
</dbReference>
<name>A0A1I4WVR2_9NEIS</name>
<dbReference type="InterPro" id="IPR040079">
    <property type="entry name" value="Glutathione_S-Trfase"/>
</dbReference>
<dbReference type="InterPro" id="IPR036282">
    <property type="entry name" value="Glutathione-S-Trfase_C_sf"/>
</dbReference>
<dbReference type="Gene3D" id="3.40.30.10">
    <property type="entry name" value="Glutaredoxin"/>
    <property type="match status" value="1"/>
</dbReference>
<evidence type="ECO:0000313" key="4">
    <source>
        <dbReference type="Proteomes" id="UP000242869"/>
    </source>
</evidence>
<dbReference type="PROSITE" id="PS50405">
    <property type="entry name" value="GST_CTER"/>
    <property type="match status" value="1"/>
</dbReference>
<dbReference type="EMBL" id="FOVE01000004">
    <property type="protein sequence ID" value="SFN17243.1"/>
    <property type="molecule type" value="Genomic_DNA"/>
</dbReference>
<dbReference type="GO" id="GO:0005737">
    <property type="term" value="C:cytoplasm"/>
    <property type="evidence" value="ECO:0007669"/>
    <property type="project" value="TreeGrafter"/>
</dbReference>
<dbReference type="Pfam" id="PF13417">
    <property type="entry name" value="GST_N_3"/>
    <property type="match status" value="1"/>
</dbReference>
<dbReference type="SFLD" id="SFLDS00019">
    <property type="entry name" value="Glutathione_Transferase_(cytos"/>
    <property type="match status" value="1"/>
</dbReference>
<gene>
    <name evidence="3" type="ORF">SAMN05660284_00736</name>
</gene>
<dbReference type="PROSITE" id="PS50404">
    <property type="entry name" value="GST_NTER"/>
    <property type="match status" value="1"/>
</dbReference>
<dbReference type="Proteomes" id="UP000242869">
    <property type="component" value="Unassembled WGS sequence"/>
</dbReference>
<protein>
    <submittedName>
        <fullName evidence="3">Glutathione S-transferase</fullName>
    </submittedName>
</protein>
<dbReference type="PANTHER" id="PTHR43968:SF6">
    <property type="entry name" value="GLUTATHIONE S-TRANSFERASE OMEGA"/>
    <property type="match status" value="1"/>
</dbReference>
<feature type="domain" description="GST N-terminal" evidence="1">
    <location>
        <begin position="1"/>
        <end position="78"/>
    </location>
</feature>
<dbReference type="InterPro" id="IPR050983">
    <property type="entry name" value="GST_Omega/HSP26"/>
</dbReference>
<dbReference type="GO" id="GO:0016740">
    <property type="term" value="F:transferase activity"/>
    <property type="evidence" value="ECO:0007669"/>
    <property type="project" value="UniProtKB-KW"/>
</dbReference>
<dbReference type="Pfam" id="PF13410">
    <property type="entry name" value="GST_C_2"/>
    <property type="match status" value="1"/>
</dbReference>
<accession>A0A1I4WVR2</accession>
<dbReference type="SFLD" id="SFLDG00358">
    <property type="entry name" value="Main_(cytGST)"/>
    <property type="match status" value="1"/>
</dbReference>
<keyword evidence="3" id="KW-0808">Transferase</keyword>
<dbReference type="InterPro" id="IPR010987">
    <property type="entry name" value="Glutathione-S-Trfase_C-like"/>
</dbReference>
<dbReference type="PANTHER" id="PTHR43968">
    <property type="match status" value="1"/>
</dbReference>
<dbReference type="OrthoDB" id="8634103at2"/>
<sequence length="205" mass="23060">MKLLTSLTSPFGRKIRIVLAEKRIECELVETNPFDPENSLSQANPLGKVPVLLLDDGAAVYDSRVIAEYLDNISPVSRLIPQDHRQAISVKRREALADGITDAAILILLERRRPARQQSREWVARQMTKITQGLVTLSEELGERKWLMGDAFSLADIATGCMLGFLDFRLPDIDWRTQHPNLVNFLNRLKKETPAFTETAPPANA</sequence>
<dbReference type="CDD" id="cd03205">
    <property type="entry name" value="GST_C_6"/>
    <property type="match status" value="1"/>
</dbReference>
<feature type="domain" description="GST C-terminal" evidence="2">
    <location>
        <begin position="83"/>
        <end position="205"/>
    </location>
</feature>
<dbReference type="InterPro" id="IPR036249">
    <property type="entry name" value="Thioredoxin-like_sf"/>
</dbReference>
<organism evidence="3 4">
    <name type="scientific">Formivibrio citricus</name>
    <dbReference type="NCBI Taxonomy" id="83765"/>
    <lineage>
        <taxon>Bacteria</taxon>
        <taxon>Pseudomonadati</taxon>
        <taxon>Pseudomonadota</taxon>
        <taxon>Betaproteobacteria</taxon>
        <taxon>Neisseriales</taxon>
        <taxon>Chitinibacteraceae</taxon>
        <taxon>Formivibrio</taxon>
    </lineage>
</organism>
<dbReference type="CDD" id="cd03049">
    <property type="entry name" value="GST_N_3"/>
    <property type="match status" value="1"/>
</dbReference>
<evidence type="ECO:0000313" key="3">
    <source>
        <dbReference type="EMBL" id="SFN17243.1"/>
    </source>
</evidence>
<dbReference type="SUPFAM" id="SSF52833">
    <property type="entry name" value="Thioredoxin-like"/>
    <property type="match status" value="1"/>
</dbReference>
<dbReference type="InterPro" id="IPR004045">
    <property type="entry name" value="Glutathione_S-Trfase_N"/>
</dbReference>
<dbReference type="AlphaFoldDB" id="A0A1I4WVR2"/>